<feature type="domain" description="ABC transporter" evidence="4">
    <location>
        <begin position="4"/>
        <end position="236"/>
    </location>
</feature>
<keyword evidence="6" id="KW-1185">Reference proteome</keyword>
<evidence type="ECO:0000259" key="4">
    <source>
        <dbReference type="PROSITE" id="PS50893"/>
    </source>
</evidence>
<dbReference type="Gene3D" id="2.40.50.100">
    <property type="match status" value="1"/>
</dbReference>
<reference evidence="6" key="1">
    <citation type="journal article" date="2019" name="Int. J. Syst. Evol. Microbiol.">
        <title>The Global Catalogue of Microorganisms (GCM) 10K type strain sequencing project: providing services to taxonomists for standard genome sequencing and annotation.</title>
        <authorList>
            <consortium name="The Broad Institute Genomics Platform"/>
            <consortium name="The Broad Institute Genome Sequencing Center for Infectious Disease"/>
            <person name="Wu L."/>
            <person name="Ma J."/>
        </authorList>
    </citation>
    <scope>NUCLEOTIDE SEQUENCE [LARGE SCALE GENOMIC DNA]</scope>
    <source>
        <strain evidence="6">CCM 8749</strain>
    </source>
</reference>
<dbReference type="InterPro" id="IPR015855">
    <property type="entry name" value="ABC_transpr_MalK-like"/>
</dbReference>
<dbReference type="GO" id="GO:0005524">
    <property type="term" value="F:ATP binding"/>
    <property type="evidence" value="ECO:0007669"/>
    <property type="project" value="UniProtKB-KW"/>
</dbReference>
<dbReference type="Pfam" id="PF03459">
    <property type="entry name" value="TOBE"/>
    <property type="match status" value="1"/>
</dbReference>
<dbReference type="InterPro" id="IPR008995">
    <property type="entry name" value="Mo/tungstate-bd_C_term_dom"/>
</dbReference>
<dbReference type="Pfam" id="PF17912">
    <property type="entry name" value="OB_MalK"/>
    <property type="match status" value="1"/>
</dbReference>
<protein>
    <submittedName>
        <fullName evidence="5">ABC transporter ATP-binding protein</fullName>
    </submittedName>
</protein>
<evidence type="ECO:0000313" key="5">
    <source>
        <dbReference type="EMBL" id="MFC5987040.1"/>
    </source>
</evidence>
<keyword evidence="3 5" id="KW-0067">ATP-binding</keyword>
<dbReference type="RefSeq" id="WP_379894364.1">
    <property type="nucleotide sequence ID" value="NZ_CBCSCT010000057.1"/>
</dbReference>
<dbReference type="InterPro" id="IPR005116">
    <property type="entry name" value="Transp-assoc_OB_typ1"/>
</dbReference>
<dbReference type="EMBL" id="JBHSQV010000148">
    <property type="protein sequence ID" value="MFC5987040.1"/>
    <property type="molecule type" value="Genomic_DNA"/>
</dbReference>
<dbReference type="Gene3D" id="3.40.50.300">
    <property type="entry name" value="P-loop containing nucleotide triphosphate hydrolases"/>
    <property type="match status" value="1"/>
</dbReference>
<proteinExistence type="predicted"/>
<dbReference type="PANTHER" id="PTHR43875">
    <property type="entry name" value="MALTODEXTRIN IMPORT ATP-BINDING PROTEIN MSMX"/>
    <property type="match status" value="1"/>
</dbReference>
<evidence type="ECO:0000313" key="6">
    <source>
        <dbReference type="Proteomes" id="UP001596250"/>
    </source>
</evidence>
<dbReference type="Proteomes" id="UP001596250">
    <property type="component" value="Unassembled WGS sequence"/>
</dbReference>
<dbReference type="SUPFAM" id="SSF52540">
    <property type="entry name" value="P-loop containing nucleoside triphosphate hydrolases"/>
    <property type="match status" value="1"/>
</dbReference>
<dbReference type="InterPro" id="IPR012340">
    <property type="entry name" value="NA-bd_OB-fold"/>
</dbReference>
<keyword evidence="2" id="KW-0547">Nucleotide-binding</keyword>
<dbReference type="NCBIfam" id="NF008653">
    <property type="entry name" value="PRK11650.1"/>
    <property type="match status" value="1"/>
</dbReference>
<dbReference type="InterPro" id="IPR017871">
    <property type="entry name" value="ABC_transporter-like_CS"/>
</dbReference>
<dbReference type="CDD" id="cd03301">
    <property type="entry name" value="ABC_MalK_N"/>
    <property type="match status" value="1"/>
</dbReference>
<dbReference type="InterPro" id="IPR003439">
    <property type="entry name" value="ABC_transporter-like_ATP-bd"/>
</dbReference>
<accession>A0ABW1IPP0</accession>
<name>A0ABW1IPP0_9BACL</name>
<dbReference type="PROSITE" id="PS00211">
    <property type="entry name" value="ABC_TRANSPORTER_1"/>
    <property type="match status" value="1"/>
</dbReference>
<dbReference type="SMART" id="SM00382">
    <property type="entry name" value="AAA"/>
    <property type="match status" value="1"/>
</dbReference>
<gene>
    <name evidence="5" type="ORF">ACFPXP_11510</name>
</gene>
<dbReference type="Gene3D" id="2.40.50.140">
    <property type="entry name" value="Nucleic acid-binding proteins"/>
    <property type="match status" value="1"/>
</dbReference>
<evidence type="ECO:0000256" key="2">
    <source>
        <dbReference type="ARBA" id="ARBA00022741"/>
    </source>
</evidence>
<dbReference type="Pfam" id="PF00005">
    <property type="entry name" value="ABC_tran"/>
    <property type="match status" value="1"/>
</dbReference>
<dbReference type="InterPro" id="IPR040582">
    <property type="entry name" value="OB_MalK-like"/>
</dbReference>
<organism evidence="5 6">
    <name type="scientific">Marinicrinis lubricantis</name>
    <dbReference type="NCBI Taxonomy" id="2086470"/>
    <lineage>
        <taxon>Bacteria</taxon>
        <taxon>Bacillati</taxon>
        <taxon>Bacillota</taxon>
        <taxon>Bacilli</taxon>
        <taxon>Bacillales</taxon>
        <taxon>Paenibacillaceae</taxon>
    </lineage>
</organism>
<evidence type="ECO:0000256" key="1">
    <source>
        <dbReference type="ARBA" id="ARBA00022448"/>
    </source>
</evidence>
<evidence type="ECO:0000256" key="3">
    <source>
        <dbReference type="ARBA" id="ARBA00022840"/>
    </source>
</evidence>
<comment type="caution">
    <text evidence="5">The sequence shown here is derived from an EMBL/GenBank/DDBJ whole genome shotgun (WGS) entry which is preliminary data.</text>
</comment>
<dbReference type="InterPro" id="IPR027417">
    <property type="entry name" value="P-loop_NTPase"/>
</dbReference>
<sequence>MAGLRLEHIYKKYAGAAEPSVKDFHLEIEDKEFVVLVGPSGCGKSTTLRMIAGLEEISEGKLFIGDRLVNDVAPKDRDIAMVFQSYALYPHMNVYQNMAFGLKLRKFKKAEIDKRVREAAKILDIEHLLDRKPKALSGGQRQRVALGRAIVREPQVFLMDEPLSNLDAKLRVQMRAEISKLHKRLETTVVYVTHDQTEAMTMGSRIVIMKDGVIQQAASPEVVYNKPVNMFVAGFIGSPAMNFISGNLVEEGGNIRFKANNVDVAVPEGKAKILRDKGYVGKEVVFGIRPEDMHQEPVFLEASPNSIVTAHVEVAENLGHEMFLYLAGLGTESIIARVDGRAGLKEGTNVKLAFDMNKCHVFDKETELNIFEIE</sequence>
<dbReference type="PROSITE" id="PS50893">
    <property type="entry name" value="ABC_TRANSPORTER_2"/>
    <property type="match status" value="1"/>
</dbReference>
<dbReference type="InterPro" id="IPR003593">
    <property type="entry name" value="AAA+_ATPase"/>
</dbReference>
<dbReference type="PANTHER" id="PTHR43875:SF1">
    <property type="entry name" value="OSMOPROTECTIVE COMPOUNDS UPTAKE ATP-BINDING PROTEIN GGTA"/>
    <property type="match status" value="1"/>
</dbReference>
<keyword evidence="1" id="KW-0813">Transport</keyword>
<dbReference type="SUPFAM" id="SSF50331">
    <property type="entry name" value="MOP-like"/>
    <property type="match status" value="1"/>
</dbReference>
<dbReference type="InterPro" id="IPR047641">
    <property type="entry name" value="ABC_transpr_MalK/UgpC-like"/>
</dbReference>